<keyword evidence="1" id="KW-0472">Membrane</keyword>
<dbReference type="AlphaFoldDB" id="A0A437AKM9"/>
<name>A0A437AKM9_9MICR</name>
<dbReference type="VEuPathDB" id="MicrosporidiaDB:TUBRATIS_17920"/>
<proteinExistence type="predicted"/>
<dbReference type="Proteomes" id="UP000282876">
    <property type="component" value="Unassembled WGS sequence"/>
</dbReference>
<feature type="transmembrane region" description="Helical" evidence="1">
    <location>
        <begin position="49"/>
        <end position="65"/>
    </location>
</feature>
<feature type="transmembrane region" description="Helical" evidence="1">
    <location>
        <begin position="77"/>
        <end position="95"/>
    </location>
</feature>
<gene>
    <name evidence="2" type="ORF">TUBRATIS_17920</name>
</gene>
<evidence type="ECO:0000313" key="2">
    <source>
        <dbReference type="EMBL" id="RVD91745.1"/>
    </source>
</evidence>
<reference evidence="2 3" key="1">
    <citation type="submission" date="2018-10" db="EMBL/GenBank/DDBJ databases">
        <title>Draft genome sequence of the microsporidian Tubulinosema ratisbonensis.</title>
        <authorList>
            <person name="Polonais V."/>
            <person name="Peyretaillade E."/>
            <person name="Niehus S."/>
            <person name="Wawrzyniak I."/>
            <person name="Franchet A."/>
            <person name="Gaspin C."/>
            <person name="Reichstadt M."/>
            <person name="Belser C."/>
            <person name="Labadie K."/>
            <person name="Delbac F."/>
            <person name="Ferrandon D."/>
        </authorList>
    </citation>
    <scope>NUCLEOTIDE SEQUENCE [LARGE SCALE GENOMIC DNA]</scope>
    <source>
        <strain evidence="2 3">Franzen</strain>
    </source>
</reference>
<feature type="transmembrane region" description="Helical" evidence="1">
    <location>
        <begin position="191"/>
        <end position="210"/>
    </location>
</feature>
<accession>A0A437AKM9</accession>
<comment type="caution">
    <text evidence="2">The sequence shown here is derived from an EMBL/GenBank/DDBJ whole genome shotgun (WGS) entry which is preliminary data.</text>
</comment>
<keyword evidence="3" id="KW-1185">Reference proteome</keyword>
<evidence type="ECO:0000256" key="1">
    <source>
        <dbReference type="SAM" id="Phobius"/>
    </source>
</evidence>
<sequence length="252" mass="29610">MIEEFEIEESNIAIDDPNRLESFDSEENLNLETPDHKPEKVALHIKEKMLLSFMLILYYLVYLSDNYFPKFNHDVKMTHLVIMASIEIGKFFFAASNNFNVSIKFSFAKIILSYSLMINYPVFVLTDILNFILFIILQCLFLLSLSILERLLAYNSETNKGVSIFIYTLLGICVILHLSFIYVAYLHDKIGFAYISAIYFIILMYNSLILSNTSLYYKFDVLMDWLYYMYTAYLIVLYIYPCGVEYLSKLEQ</sequence>
<evidence type="ECO:0000313" key="3">
    <source>
        <dbReference type="Proteomes" id="UP000282876"/>
    </source>
</evidence>
<feature type="transmembrane region" description="Helical" evidence="1">
    <location>
        <begin position="164"/>
        <end position="185"/>
    </location>
</feature>
<feature type="transmembrane region" description="Helical" evidence="1">
    <location>
        <begin position="131"/>
        <end position="152"/>
    </location>
</feature>
<organism evidence="2 3">
    <name type="scientific">Tubulinosema ratisbonensis</name>
    <dbReference type="NCBI Taxonomy" id="291195"/>
    <lineage>
        <taxon>Eukaryota</taxon>
        <taxon>Fungi</taxon>
        <taxon>Fungi incertae sedis</taxon>
        <taxon>Microsporidia</taxon>
        <taxon>Tubulinosematoidea</taxon>
        <taxon>Tubulinosematidae</taxon>
        <taxon>Tubulinosema</taxon>
    </lineage>
</organism>
<keyword evidence="1" id="KW-0812">Transmembrane</keyword>
<dbReference type="EMBL" id="RCSS01000424">
    <property type="protein sequence ID" value="RVD91745.1"/>
    <property type="molecule type" value="Genomic_DNA"/>
</dbReference>
<protein>
    <submittedName>
        <fullName evidence="2">Uncharacterized protein</fullName>
    </submittedName>
</protein>
<keyword evidence="1" id="KW-1133">Transmembrane helix</keyword>
<feature type="transmembrane region" description="Helical" evidence="1">
    <location>
        <begin position="222"/>
        <end position="240"/>
    </location>
</feature>